<dbReference type="Gene3D" id="3.75.10.10">
    <property type="entry name" value="L-arginine/glycine Amidinotransferase, Chain A"/>
    <property type="match status" value="1"/>
</dbReference>
<dbReference type="Proteomes" id="UP001597201">
    <property type="component" value="Unassembled WGS sequence"/>
</dbReference>
<sequence length="345" mass="39185">MSLFRLPAEFEKQEAVLLSFPFLGNDWPGKFGAIQWEFTEFIRKVSYYEKILLIVKSEEHGKKVKAMLNLAHADLENIEFIPLKTNRSWMRDSGPVTVKTIDGKRIALQFSFTGWAKYPNHRLDQKIPQKVAETLKIPVQKATYKEKHVVLEGGAIDVNGKGTMLTTKECLLHPTIQIRNQGFEQKDYEAVFQEYFGITNTIWLNEGIVGDDTHGHVDDICRFVNPTTVIACEEKNTKDKNHKKLAENLEILAGSTLENGKNIEVVKMPMPSPIYFDQMRLPASYVNFLIGNGFVLAPTFNDKNDYQALGILNELFPKREVIGINAIHLVWGLGTLHCLSHEIPA</sequence>
<dbReference type="PANTHER" id="PTHR31377">
    <property type="entry name" value="AGMATINE DEIMINASE-RELATED"/>
    <property type="match status" value="1"/>
</dbReference>
<name>A0ABW3Y0P8_9FLAO</name>
<reference evidence="3" key="1">
    <citation type="journal article" date="2019" name="Int. J. Syst. Evol. Microbiol.">
        <title>The Global Catalogue of Microorganisms (GCM) 10K type strain sequencing project: providing services to taxonomists for standard genome sequencing and annotation.</title>
        <authorList>
            <consortium name="The Broad Institute Genomics Platform"/>
            <consortium name="The Broad Institute Genome Sequencing Center for Infectious Disease"/>
            <person name="Wu L."/>
            <person name="Ma J."/>
        </authorList>
    </citation>
    <scope>NUCLEOTIDE SEQUENCE [LARGE SCALE GENOMIC DNA]</scope>
    <source>
        <strain evidence="3">CCUG 61485</strain>
    </source>
</reference>
<organism evidence="2 3">
    <name type="scientific">Namhaeicola litoreus</name>
    <dbReference type="NCBI Taxonomy" id="1052145"/>
    <lineage>
        <taxon>Bacteria</taxon>
        <taxon>Pseudomonadati</taxon>
        <taxon>Bacteroidota</taxon>
        <taxon>Flavobacteriia</taxon>
        <taxon>Flavobacteriales</taxon>
        <taxon>Flavobacteriaceae</taxon>
        <taxon>Namhaeicola</taxon>
    </lineage>
</organism>
<evidence type="ECO:0000313" key="2">
    <source>
        <dbReference type="EMBL" id="MFD1314741.1"/>
    </source>
</evidence>
<evidence type="ECO:0000313" key="3">
    <source>
        <dbReference type="Proteomes" id="UP001597201"/>
    </source>
</evidence>
<protein>
    <submittedName>
        <fullName evidence="2">Agmatine/peptidylarginine deiminase</fullName>
    </submittedName>
</protein>
<dbReference type="InterPro" id="IPR007466">
    <property type="entry name" value="Peptidyl-Arg-deiminase_porph"/>
</dbReference>
<accession>A0ABW3Y0P8</accession>
<evidence type="ECO:0000256" key="1">
    <source>
        <dbReference type="ARBA" id="ARBA00022801"/>
    </source>
</evidence>
<keyword evidence="1" id="KW-0378">Hydrolase</keyword>
<comment type="caution">
    <text evidence="2">The sequence shown here is derived from an EMBL/GenBank/DDBJ whole genome shotgun (WGS) entry which is preliminary data.</text>
</comment>
<gene>
    <name evidence="2" type="ORF">ACFQ39_03860</name>
</gene>
<dbReference type="Pfam" id="PF04371">
    <property type="entry name" value="PAD_porph"/>
    <property type="match status" value="1"/>
</dbReference>
<dbReference type="PANTHER" id="PTHR31377:SF0">
    <property type="entry name" value="AGMATINE DEIMINASE-RELATED"/>
    <property type="match status" value="1"/>
</dbReference>
<dbReference type="RefSeq" id="WP_377176638.1">
    <property type="nucleotide sequence ID" value="NZ_JBHTMY010000002.1"/>
</dbReference>
<proteinExistence type="predicted"/>
<dbReference type="EMBL" id="JBHTMY010000002">
    <property type="protein sequence ID" value="MFD1314741.1"/>
    <property type="molecule type" value="Genomic_DNA"/>
</dbReference>
<keyword evidence="3" id="KW-1185">Reference proteome</keyword>
<dbReference type="SUPFAM" id="SSF55909">
    <property type="entry name" value="Pentein"/>
    <property type="match status" value="1"/>
</dbReference>